<dbReference type="OMA" id="CCCEKNE"/>
<organism evidence="3 4">
    <name type="scientific">Leptomonas pyrrhocoris</name>
    <name type="common">Firebug parasite</name>
    <dbReference type="NCBI Taxonomy" id="157538"/>
    <lineage>
        <taxon>Eukaryota</taxon>
        <taxon>Discoba</taxon>
        <taxon>Euglenozoa</taxon>
        <taxon>Kinetoplastea</taxon>
        <taxon>Metakinetoplastina</taxon>
        <taxon>Trypanosomatida</taxon>
        <taxon>Trypanosomatidae</taxon>
        <taxon>Leishmaniinae</taxon>
        <taxon>Leptomonas</taxon>
    </lineage>
</organism>
<keyword evidence="2" id="KW-0812">Transmembrane</keyword>
<name>A0A0M9FZ12_LEPPY</name>
<evidence type="ECO:0000313" key="3">
    <source>
        <dbReference type="EMBL" id="KPA78829.1"/>
    </source>
</evidence>
<accession>A0A0M9FZ12</accession>
<dbReference type="EMBL" id="LGTL01000012">
    <property type="protein sequence ID" value="KPA78829.1"/>
    <property type="molecule type" value="Genomic_DNA"/>
</dbReference>
<dbReference type="Proteomes" id="UP000037923">
    <property type="component" value="Unassembled WGS sequence"/>
</dbReference>
<keyword evidence="2" id="KW-0472">Membrane</keyword>
<keyword evidence="4" id="KW-1185">Reference proteome</keyword>
<sequence>MDAETQIIVAAVVCGLLLALLGVFIGLILYFGCAIMCCCYNEKYDVCEHAAQKRARNRCARIAIGDTAESINPLERTDVSVLHSPGPPLSLAADAPVGWAAEAGEGTQANMPSAQRNDVAAFQNDRSASISDAAVTPSRTRETSVFTSHTGETSATTCFTLQPVTAETVRTAAESSVDVFMRSRSGSFCREYQL</sequence>
<reference evidence="3 4" key="1">
    <citation type="submission" date="2015-07" db="EMBL/GenBank/DDBJ databases">
        <title>High-quality genome of monoxenous trypanosomatid Leptomonas pyrrhocoris.</title>
        <authorList>
            <person name="Flegontov P."/>
            <person name="Butenko A."/>
            <person name="Firsov S."/>
            <person name="Vlcek C."/>
            <person name="Logacheva M.D."/>
            <person name="Field M."/>
            <person name="Filatov D."/>
            <person name="Flegontova O."/>
            <person name="Gerasimov E."/>
            <person name="Jackson A.P."/>
            <person name="Kelly S."/>
            <person name="Opperdoes F."/>
            <person name="O'Reilly A."/>
            <person name="Votypka J."/>
            <person name="Yurchenko V."/>
            <person name="Lukes J."/>
        </authorList>
    </citation>
    <scope>NUCLEOTIDE SEQUENCE [LARGE SCALE GENOMIC DNA]</scope>
    <source>
        <strain evidence="3">H10</strain>
    </source>
</reference>
<dbReference type="AlphaFoldDB" id="A0A0M9FZ12"/>
<feature type="region of interest" description="Disordered" evidence="1">
    <location>
        <begin position="130"/>
        <end position="149"/>
    </location>
</feature>
<evidence type="ECO:0000313" key="4">
    <source>
        <dbReference type="Proteomes" id="UP000037923"/>
    </source>
</evidence>
<dbReference type="RefSeq" id="XP_015657268.1">
    <property type="nucleotide sequence ID" value="XM_015804134.1"/>
</dbReference>
<keyword evidence="2" id="KW-1133">Transmembrane helix</keyword>
<gene>
    <name evidence="3" type="ORF">ABB37_05916</name>
</gene>
<evidence type="ECO:0000256" key="2">
    <source>
        <dbReference type="SAM" id="Phobius"/>
    </source>
</evidence>
<feature type="transmembrane region" description="Helical" evidence="2">
    <location>
        <begin position="7"/>
        <end position="31"/>
    </location>
</feature>
<dbReference type="VEuPathDB" id="TriTrypDB:LpyrH10_12_0940"/>
<evidence type="ECO:0000256" key="1">
    <source>
        <dbReference type="SAM" id="MobiDB-lite"/>
    </source>
</evidence>
<protein>
    <submittedName>
        <fullName evidence="3">Uncharacterized protein</fullName>
    </submittedName>
</protein>
<dbReference type="GeneID" id="26906206"/>
<comment type="caution">
    <text evidence="3">The sequence shown here is derived from an EMBL/GenBank/DDBJ whole genome shotgun (WGS) entry which is preliminary data.</text>
</comment>
<proteinExistence type="predicted"/>